<evidence type="ECO:0000313" key="4">
    <source>
        <dbReference type="Proteomes" id="UP001171111"/>
    </source>
</evidence>
<dbReference type="Proteomes" id="UP001171111">
    <property type="component" value="Unassembled WGS sequence"/>
</dbReference>
<dbReference type="CDD" id="cd04766">
    <property type="entry name" value="HTH_HspR"/>
    <property type="match status" value="1"/>
</dbReference>
<evidence type="ECO:0000313" key="3">
    <source>
        <dbReference type="EMBL" id="MDO2408519.1"/>
    </source>
</evidence>
<comment type="caution">
    <text evidence="3">The sequence shown here is derived from an EMBL/GenBank/DDBJ whole genome shotgun (WGS) entry which is preliminary data.</text>
</comment>
<dbReference type="InterPro" id="IPR047057">
    <property type="entry name" value="MerR_fam"/>
</dbReference>
<gene>
    <name evidence="3" type="ORF">Q2362_00210</name>
</gene>
<sequence length="112" mass="12713">MSQKVAYLISAVAKMLDIHPQTLRQYEKEGLVEPSRSDGKMRLYSAEDIDRVREVLRLTRQMGVNLAGAKLILELQSKISYYESLLKEKPSKNALVKSAKYEIVFLGGKNKP</sequence>
<name>A0ABT8T5W9_9BACT</name>
<dbReference type="PANTHER" id="PTHR30204:SF58">
    <property type="entry name" value="HTH-TYPE TRANSCRIPTIONAL REGULATOR YFMP"/>
    <property type="match status" value="1"/>
</dbReference>
<dbReference type="PROSITE" id="PS00552">
    <property type="entry name" value="HTH_MERR_1"/>
    <property type="match status" value="1"/>
</dbReference>
<accession>A0ABT8T5W9</accession>
<dbReference type="NCBIfam" id="NF047375">
    <property type="entry name" value="HeatShock_HspR"/>
    <property type="match status" value="1"/>
</dbReference>
<dbReference type="Pfam" id="PF13411">
    <property type="entry name" value="MerR_1"/>
    <property type="match status" value="1"/>
</dbReference>
<dbReference type="SMART" id="SM00422">
    <property type="entry name" value="HTH_MERR"/>
    <property type="match status" value="1"/>
</dbReference>
<reference evidence="3 4" key="1">
    <citation type="submission" date="2023-06" db="EMBL/GenBank/DDBJ databases">
        <title>Campylobacter magnum sp. nov., isolated from cecal contents of domestic pigs (Sus scrofa domesticus).</title>
        <authorList>
            <person name="Papic B."/>
            <person name="Gruntar I."/>
        </authorList>
    </citation>
    <scope>NUCLEOTIDE SEQUENCE [LARGE SCALE GENOMIC DNA]</scope>
    <source>
        <strain evidence="4">34484-21</strain>
    </source>
</reference>
<keyword evidence="1" id="KW-0238">DNA-binding</keyword>
<dbReference type="RefSeq" id="WP_302243234.1">
    <property type="nucleotide sequence ID" value="NZ_JAULJQ010000001.1"/>
</dbReference>
<proteinExistence type="predicted"/>
<dbReference type="PANTHER" id="PTHR30204">
    <property type="entry name" value="REDOX-CYCLING DRUG-SENSING TRANSCRIPTIONAL ACTIVATOR SOXR"/>
    <property type="match status" value="1"/>
</dbReference>
<organism evidence="3 4">
    <name type="scientific">Campylobacter magnus</name>
    <dbReference type="NCBI Taxonomy" id="3026462"/>
    <lineage>
        <taxon>Bacteria</taxon>
        <taxon>Pseudomonadati</taxon>
        <taxon>Campylobacterota</taxon>
        <taxon>Epsilonproteobacteria</taxon>
        <taxon>Campylobacterales</taxon>
        <taxon>Campylobacteraceae</taxon>
        <taxon>Campylobacter</taxon>
    </lineage>
</organism>
<dbReference type="SUPFAM" id="SSF46955">
    <property type="entry name" value="Putative DNA-binding domain"/>
    <property type="match status" value="1"/>
</dbReference>
<evidence type="ECO:0000259" key="2">
    <source>
        <dbReference type="PROSITE" id="PS50937"/>
    </source>
</evidence>
<evidence type="ECO:0000256" key="1">
    <source>
        <dbReference type="ARBA" id="ARBA00023125"/>
    </source>
</evidence>
<dbReference type="InterPro" id="IPR000551">
    <property type="entry name" value="MerR-type_HTH_dom"/>
</dbReference>
<dbReference type="InterPro" id="IPR009061">
    <property type="entry name" value="DNA-bd_dom_put_sf"/>
</dbReference>
<dbReference type="Gene3D" id="1.10.1660.10">
    <property type="match status" value="1"/>
</dbReference>
<protein>
    <submittedName>
        <fullName evidence="3">Helix-turn-helix transcriptional regulator</fullName>
    </submittedName>
</protein>
<keyword evidence="4" id="KW-1185">Reference proteome</keyword>
<dbReference type="EMBL" id="JAULJQ010000001">
    <property type="protein sequence ID" value="MDO2408519.1"/>
    <property type="molecule type" value="Genomic_DNA"/>
</dbReference>
<feature type="domain" description="HTH merR-type" evidence="2">
    <location>
        <begin position="6"/>
        <end position="75"/>
    </location>
</feature>
<dbReference type="PROSITE" id="PS50937">
    <property type="entry name" value="HTH_MERR_2"/>
    <property type="match status" value="1"/>
</dbReference>